<proteinExistence type="inferred from homology"/>
<evidence type="ECO:0000259" key="5">
    <source>
        <dbReference type="Pfam" id="PF00082"/>
    </source>
</evidence>
<dbReference type="InterPro" id="IPR037045">
    <property type="entry name" value="S8pro/Inhibitor_I9_sf"/>
</dbReference>
<evidence type="ECO:0000313" key="7">
    <source>
        <dbReference type="EMBL" id="CAA2980721.1"/>
    </source>
</evidence>
<accession>A0A8S0RLW8</accession>
<feature type="domain" description="Peptidase S8/S53" evidence="5">
    <location>
        <begin position="95"/>
        <end position="336"/>
    </location>
</feature>
<dbReference type="OrthoDB" id="206201at2759"/>
<dbReference type="GO" id="GO:0004252">
    <property type="term" value="F:serine-type endopeptidase activity"/>
    <property type="evidence" value="ECO:0007669"/>
    <property type="project" value="InterPro"/>
</dbReference>
<dbReference type="InterPro" id="IPR034197">
    <property type="entry name" value="Peptidases_S8_3"/>
</dbReference>
<gene>
    <name evidence="7" type="ORF">OLEA9_A039383</name>
</gene>
<dbReference type="GO" id="GO:0006508">
    <property type="term" value="P:proteolysis"/>
    <property type="evidence" value="ECO:0007669"/>
    <property type="project" value="InterPro"/>
</dbReference>
<organism evidence="7 8">
    <name type="scientific">Olea europaea subsp. europaea</name>
    <dbReference type="NCBI Taxonomy" id="158383"/>
    <lineage>
        <taxon>Eukaryota</taxon>
        <taxon>Viridiplantae</taxon>
        <taxon>Streptophyta</taxon>
        <taxon>Embryophyta</taxon>
        <taxon>Tracheophyta</taxon>
        <taxon>Spermatophyta</taxon>
        <taxon>Magnoliopsida</taxon>
        <taxon>eudicotyledons</taxon>
        <taxon>Gunneridae</taxon>
        <taxon>Pentapetalae</taxon>
        <taxon>asterids</taxon>
        <taxon>lamiids</taxon>
        <taxon>Lamiales</taxon>
        <taxon>Oleaceae</taxon>
        <taxon>Oleeae</taxon>
        <taxon>Olea</taxon>
    </lineage>
</organism>
<dbReference type="Gene3D" id="3.40.50.200">
    <property type="entry name" value="Peptidase S8/S53 domain"/>
    <property type="match status" value="1"/>
</dbReference>
<comment type="caution">
    <text evidence="7">The sequence shown here is derived from an EMBL/GenBank/DDBJ whole genome shotgun (WGS) entry which is preliminary data.</text>
</comment>
<comment type="similarity">
    <text evidence="1 3">Belongs to the peptidase S8 family.</text>
</comment>
<evidence type="ECO:0000259" key="6">
    <source>
        <dbReference type="Pfam" id="PF05922"/>
    </source>
</evidence>
<dbReference type="Gene3D" id="3.30.70.80">
    <property type="entry name" value="Peptidase S8 propeptide/proteinase inhibitor I9"/>
    <property type="match status" value="1"/>
</dbReference>
<dbReference type="InterPro" id="IPR045051">
    <property type="entry name" value="SBT"/>
</dbReference>
<dbReference type="EMBL" id="CACTIH010003651">
    <property type="protein sequence ID" value="CAA2980721.1"/>
    <property type="molecule type" value="Genomic_DNA"/>
</dbReference>
<dbReference type="InterPro" id="IPR000209">
    <property type="entry name" value="Peptidase_S8/S53_dom"/>
</dbReference>
<dbReference type="SUPFAM" id="SSF52743">
    <property type="entry name" value="Subtilisin-like"/>
    <property type="match status" value="1"/>
</dbReference>
<sequence>MGDLPSKSDFSATSMHVSMLQSVMDSERASKSWLRSYHKSFNGFVAKLTEEEKEKIASMDEVVSVFPSTKKQLHTTRSWDFMGFPQDVKRTQIESDIIVGMLDTGIWPESESFSDEGFGPPSSKWKGSCQASSNFTCNNKIIGARFYHSEGNISYPDVPSPRDSEGHGSHTASTAAGGIVKGASLFGLGLGTARGGVPSSRIAVYKICWSDGCSDSDILAAFDDAISDGVDIISLSVGGFFPSDYFDDPIAIGAFHSMKNGILTSNSAGNSGPDPESITNFSPWSLSVAANVIDRKFLTQVFLGNGKSYEGVSVNTFTLQNETYSLVYGGNVPAPGSDGSESSLHYPQFFSALPLGMIPCNRRPFRTVWGHLSQPPPAQQQEQSFTLLRRIAFTWRNRKKPCCSFNAPFRHFLRPTFVESSSSFNLFSLSFGFTFMLSTSIVAPSVEVGAPFPPCTTSSHKENVVFDKFSRNKVINNISMQMIITAQRIQAESANRYQNLQKNDILT</sequence>
<name>A0A8S0RLW8_OLEEU</name>
<evidence type="ECO:0000256" key="1">
    <source>
        <dbReference type="ARBA" id="ARBA00011073"/>
    </source>
</evidence>
<feature type="domain" description="Inhibitor I9" evidence="6">
    <location>
        <begin position="9"/>
        <end position="74"/>
    </location>
</feature>
<feature type="region of interest" description="Disordered" evidence="4">
    <location>
        <begin position="155"/>
        <end position="174"/>
    </location>
</feature>
<protein>
    <submittedName>
        <fullName evidence="7">Cucumisin-like</fullName>
    </submittedName>
</protein>
<evidence type="ECO:0000256" key="4">
    <source>
        <dbReference type="SAM" id="MobiDB-lite"/>
    </source>
</evidence>
<keyword evidence="8" id="KW-1185">Reference proteome</keyword>
<dbReference type="Pfam" id="PF00082">
    <property type="entry name" value="Peptidase_S8"/>
    <property type="match status" value="1"/>
</dbReference>
<dbReference type="InterPro" id="IPR010259">
    <property type="entry name" value="S8pro/Inhibitor_I9"/>
</dbReference>
<dbReference type="PANTHER" id="PTHR10795">
    <property type="entry name" value="PROPROTEIN CONVERTASE SUBTILISIN/KEXIN"/>
    <property type="match status" value="1"/>
</dbReference>
<reference evidence="7 8" key="1">
    <citation type="submission" date="2019-12" db="EMBL/GenBank/DDBJ databases">
        <authorList>
            <person name="Alioto T."/>
            <person name="Alioto T."/>
            <person name="Gomez Garrido J."/>
        </authorList>
    </citation>
    <scope>NUCLEOTIDE SEQUENCE [LARGE SCALE GENOMIC DNA]</scope>
</reference>
<dbReference type="PROSITE" id="PS51892">
    <property type="entry name" value="SUBTILASE"/>
    <property type="match status" value="1"/>
</dbReference>
<dbReference type="Pfam" id="PF05922">
    <property type="entry name" value="Inhibitor_I9"/>
    <property type="match status" value="1"/>
</dbReference>
<dbReference type="AlphaFoldDB" id="A0A8S0RLW8"/>
<evidence type="ECO:0000256" key="2">
    <source>
        <dbReference type="ARBA" id="ARBA00022729"/>
    </source>
</evidence>
<evidence type="ECO:0000313" key="8">
    <source>
        <dbReference type="Proteomes" id="UP000594638"/>
    </source>
</evidence>
<dbReference type="InterPro" id="IPR036852">
    <property type="entry name" value="Peptidase_S8/S53_dom_sf"/>
</dbReference>
<evidence type="ECO:0000256" key="3">
    <source>
        <dbReference type="PROSITE-ProRule" id="PRU01240"/>
    </source>
</evidence>
<keyword evidence="2" id="KW-0732">Signal</keyword>
<dbReference type="Proteomes" id="UP000594638">
    <property type="component" value="Unassembled WGS sequence"/>
</dbReference>
<dbReference type="Gene3D" id="3.50.30.30">
    <property type="match status" value="1"/>
</dbReference>
<dbReference type="CDD" id="cd04852">
    <property type="entry name" value="Peptidases_S8_3"/>
    <property type="match status" value="1"/>
</dbReference>
<feature type="non-terminal residue" evidence="7">
    <location>
        <position position="507"/>
    </location>
</feature>
<comment type="caution">
    <text evidence="3">Lacks conserved residue(s) required for the propagation of feature annotation.</text>
</comment>